<proteinExistence type="inferred from homology"/>
<evidence type="ECO:0000256" key="1">
    <source>
        <dbReference type="ARBA" id="ARBA00008999"/>
    </source>
</evidence>
<name>A0A7R9BZQ9_9CRUS</name>
<evidence type="ECO:0000259" key="2">
    <source>
        <dbReference type="Pfam" id="PF01509"/>
    </source>
</evidence>
<dbReference type="GO" id="GO:0009982">
    <property type="term" value="F:pseudouridine synthase activity"/>
    <property type="evidence" value="ECO:0007669"/>
    <property type="project" value="InterPro"/>
</dbReference>
<dbReference type="SUPFAM" id="SSF55120">
    <property type="entry name" value="Pseudouridine synthase"/>
    <property type="match status" value="1"/>
</dbReference>
<gene>
    <name evidence="3" type="ORF">NMOB1V02_LOCUS10549</name>
</gene>
<dbReference type="PANTHER" id="PTHR13195">
    <property type="entry name" value="PSEUDOURIDINE SYNTHASE-RELATED"/>
    <property type="match status" value="1"/>
</dbReference>
<dbReference type="GO" id="GO:0003723">
    <property type="term" value="F:RNA binding"/>
    <property type="evidence" value="ECO:0007669"/>
    <property type="project" value="InterPro"/>
</dbReference>
<protein>
    <recommendedName>
        <fullName evidence="2">Pseudouridine synthase II N-terminal domain-containing protein</fullName>
    </recommendedName>
</protein>
<evidence type="ECO:0000313" key="3">
    <source>
        <dbReference type="EMBL" id="CAD7282931.1"/>
    </source>
</evidence>
<organism evidence="3">
    <name type="scientific">Notodromas monacha</name>
    <dbReference type="NCBI Taxonomy" id="399045"/>
    <lineage>
        <taxon>Eukaryota</taxon>
        <taxon>Metazoa</taxon>
        <taxon>Ecdysozoa</taxon>
        <taxon>Arthropoda</taxon>
        <taxon>Crustacea</taxon>
        <taxon>Oligostraca</taxon>
        <taxon>Ostracoda</taxon>
        <taxon>Podocopa</taxon>
        <taxon>Podocopida</taxon>
        <taxon>Cypridocopina</taxon>
        <taxon>Cypridoidea</taxon>
        <taxon>Cyprididae</taxon>
        <taxon>Notodromas</taxon>
    </lineage>
</organism>
<dbReference type="PANTHER" id="PTHR13195:SF0">
    <property type="entry name" value="PSEUDOURIDYLATE SYNTHASE TRUB2, MITOCHONDRIAL"/>
    <property type="match status" value="1"/>
</dbReference>
<dbReference type="InterPro" id="IPR020103">
    <property type="entry name" value="PsdUridine_synth_cat_dom_sf"/>
</dbReference>
<accession>A0A7R9BZQ9</accession>
<feature type="domain" description="Pseudouridine synthase II N-terminal" evidence="2">
    <location>
        <begin position="104"/>
        <end position="237"/>
    </location>
</feature>
<reference evidence="3" key="1">
    <citation type="submission" date="2020-11" db="EMBL/GenBank/DDBJ databases">
        <authorList>
            <person name="Tran Van P."/>
        </authorList>
    </citation>
    <scope>NUCLEOTIDE SEQUENCE</scope>
</reference>
<dbReference type="EMBL" id="CAJPEX010004530">
    <property type="protein sequence ID" value="CAG0923083.1"/>
    <property type="molecule type" value="Genomic_DNA"/>
</dbReference>
<dbReference type="InterPro" id="IPR002501">
    <property type="entry name" value="PsdUridine_synth_N"/>
</dbReference>
<evidence type="ECO:0000313" key="4">
    <source>
        <dbReference type="Proteomes" id="UP000678499"/>
    </source>
</evidence>
<dbReference type="Gene3D" id="3.30.2350.10">
    <property type="entry name" value="Pseudouridine synthase"/>
    <property type="match status" value="1"/>
</dbReference>
<dbReference type="Proteomes" id="UP000678499">
    <property type="component" value="Unassembled WGS sequence"/>
</dbReference>
<dbReference type="GO" id="GO:0006396">
    <property type="term" value="P:RNA processing"/>
    <property type="evidence" value="ECO:0007669"/>
    <property type="project" value="InterPro"/>
</dbReference>
<dbReference type="Pfam" id="PF01509">
    <property type="entry name" value="TruB_N"/>
    <property type="match status" value="1"/>
</dbReference>
<sequence>MSLRTTLVGAAVGKLSEAEAAWRSLNGMFCVYKPAGITRKGAASILSNKLAASLNRMEVRPPRRRVQIENENGQLVVTSVPSYADHPLVVGERYIKKDVEVECCDTLDLDWSGVTVWRVGHSKKFKAFQASNPISSYAIQACLGKATDNFFSSGKVVEKASFKHVEKARFSKYISSIVARHQKQAYAYSGVHPDSKAAYELAKTGLVRPSGNTPFLIYGLSLTHFKPPDFTLELHCVGDSSDDVHGLVHEMALDLKTVAHTCAVRRFRYGPFDLKHALLKKHWSVEYVLENINELSEIVDRDDFIPEQPWFKEADAV</sequence>
<dbReference type="OrthoDB" id="9995526at2759"/>
<dbReference type="EMBL" id="OA886567">
    <property type="protein sequence ID" value="CAD7282931.1"/>
    <property type="molecule type" value="Genomic_DNA"/>
</dbReference>
<comment type="similarity">
    <text evidence="1">Belongs to the pseudouridine synthase TruB family.</text>
</comment>
<keyword evidence="4" id="KW-1185">Reference proteome</keyword>
<dbReference type="AlphaFoldDB" id="A0A7R9BZQ9"/>
<dbReference type="GO" id="GO:0001522">
    <property type="term" value="P:pseudouridine synthesis"/>
    <property type="evidence" value="ECO:0007669"/>
    <property type="project" value="InterPro"/>
</dbReference>
<dbReference type="InterPro" id="IPR039048">
    <property type="entry name" value="Trub2"/>
</dbReference>